<sequence length="448" mass="49157">MALLEDKKMSKEIFTLALPAIFEMLLHTLVWTFDTGMVGRLTPEAISSVTLGAQIMFTVSNVFGALGVGTTAMISRNIGAMNTERAEKVAVQALSLGIIISMIVGSVGIIFSKNIFYRLVDDIEVVKLGTEYLRIVFLGAFFLIPTMIGNSILRGAGNTYIPMISAATANIFNIVGDYVLIFGKFGFPRMETKGAAIATGFGQVVGAIITFYYLFRKNPYIQVRIKNLFKFNGETLNSLVNLSFPAILEVFMNEGSRLVSSFWIAQLGTIAYASHSITVAAESISFMPGYGFAIAATTLVGQNLGSKNVDRAEKSVKASTYYAILLMGIVGMLFFIVPYPIMRLFSSDKDTVLLASKCLRIGAFEQIPTAIGMTLSGALKGAGDTKGPFRISLITNFLVRLPLIFLIVYAFKLPLIYIWIATNIQYLVEAILMYIRYKKGSWKEILIN</sequence>
<evidence type="ECO:0000256" key="12">
    <source>
        <dbReference type="SAM" id="Phobius"/>
    </source>
</evidence>
<dbReference type="InterPro" id="IPR048279">
    <property type="entry name" value="MdtK-like"/>
</dbReference>
<feature type="transmembrane region" description="Helical" evidence="12">
    <location>
        <begin position="321"/>
        <end position="341"/>
    </location>
</feature>
<evidence type="ECO:0000256" key="2">
    <source>
        <dbReference type="ARBA" id="ARBA00004651"/>
    </source>
</evidence>
<feature type="transmembrane region" description="Helical" evidence="12">
    <location>
        <begin position="89"/>
        <end position="112"/>
    </location>
</feature>
<dbReference type="GO" id="GO:0042910">
    <property type="term" value="F:xenobiotic transmembrane transporter activity"/>
    <property type="evidence" value="ECO:0007669"/>
    <property type="project" value="InterPro"/>
</dbReference>
<evidence type="ECO:0000256" key="8">
    <source>
        <dbReference type="ARBA" id="ARBA00022989"/>
    </source>
</evidence>
<proteinExistence type="predicted"/>
<evidence type="ECO:0000256" key="5">
    <source>
        <dbReference type="ARBA" id="ARBA00022449"/>
    </source>
</evidence>
<dbReference type="Pfam" id="PF01554">
    <property type="entry name" value="MatE"/>
    <property type="match status" value="2"/>
</dbReference>
<keyword evidence="8 12" id="KW-1133">Transmembrane helix</keyword>
<dbReference type="GO" id="GO:0005886">
    <property type="term" value="C:plasma membrane"/>
    <property type="evidence" value="ECO:0007669"/>
    <property type="project" value="UniProtKB-SubCell"/>
</dbReference>
<organism evidence="13 14">
    <name type="scientific">Anaerosalibacter bizertensis</name>
    <dbReference type="NCBI Taxonomy" id="932217"/>
    <lineage>
        <taxon>Bacteria</taxon>
        <taxon>Bacillati</taxon>
        <taxon>Bacillota</taxon>
        <taxon>Tissierellia</taxon>
        <taxon>Tissierellales</taxon>
        <taxon>Sporanaerobacteraceae</taxon>
        <taxon>Anaerosalibacter</taxon>
    </lineage>
</organism>
<feature type="transmembrane region" description="Helical" evidence="12">
    <location>
        <begin position="160"/>
        <end position="183"/>
    </location>
</feature>
<evidence type="ECO:0000256" key="9">
    <source>
        <dbReference type="ARBA" id="ARBA00023065"/>
    </source>
</evidence>
<keyword evidence="7 12" id="KW-0812">Transmembrane</keyword>
<evidence type="ECO:0000256" key="1">
    <source>
        <dbReference type="ARBA" id="ARBA00003408"/>
    </source>
</evidence>
<dbReference type="InterPro" id="IPR002528">
    <property type="entry name" value="MATE_fam"/>
</dbReference>
<name>A0A844FE46_9FIRM</name>
<feature type="transmembrane region" description="Helical" evidence="12">
    <location>
        <begin position="132"/>
        <end position="153"/>
    </location>
</feature>
<evidence type="ECO:0000256" key="4">
    <source>
        <dbReference type="ARBA" id="ARBA00022448"/>
    </source>
</evidence>
<evidence type="ECO:0000256" key="11">
    <source>
        <dbReference type="ARBA" id="ARBA00031636"/>
    </source>
</evidence>
<evidence type="ECO:0000313" key="13">
    <source>
        <dbReference type="EMBL" id="MSS42250.1"/>
    </source>
</evidence>
<reference evidence="13 14" key="1">
    <citation type="submission" date="2019-08" db="EMBL/GenBank/DDBJ databases">
        <title>In-depth cultivation of the pig gut microbiome towards novel bacterial diversity and tailored functional studies.</title>
        <authorList>
            <person name="Wylensek D."/>
            <person name="Hitch T.C.A."/>
            <person name="Clavel T."/>
        </authorList>
    </citation>
    <scope>NUCLEOTIDE SEQUENCE [LARGE SCALE GENOMIC DNA]</scope>
    <source>
        <strain evidence="13 14">Med78-601-WT-4W-RMD-3</strain>
    </source>
</reference>
<accession>A0A844FE46</accession>
<comment type="function">
    <text evidence="1">Multidrug efflux pump.</text>
</comment>
<evidence type="ECO:0000256" key="6">
    <source>
        <dbReference type="ARBA" id="ARBA00022475"/>
    </source>
</evidence>
<dbReference type="NCBIfam" id="TIGR00797">
    <property type="entry name" value="matE"/>
    <property type="match status" value="1"/>
</dbReference>
<feature type="transmembrane region" description="Helical" evidence="12">
    <location>
        <begin position="12"/>
        <end position="33"/>
    </location>
</feature>
<evidence type="ECO:0000256" key="10">
    <source>
        <dbReference type="ARBA" id="ARBA00023136"/>
    </source>
</evidence>
<keyword evidence="5" id="KW-0050">Antiport</keyword>
<dbReference type="PIRSF" id="PIRSF006603">
    <property type="entry name" value="DinF"/>
    <property type="match status" value="1"/>
</dbReference>
<comment type="caution">
    <text evidence="13">The sequence shown here is derived from an EMBL/GenBank/DDBJ whole genome shotgun (WGS) entry which is preliminary data.</text>
</comment>
<dbReference type="InterPro" id="IPR050222">
    <property type="entry name" value="MATE_MdtK"/>
</dbReference>
<dbReference type="PANTHER" id="PTHR43298">
    <property type="entry name" value="MULTIDRUG RESISTANCE PROTEIN NORM-RELATED"/>
    <property type="match status" value="1"/>
</dbReference>
<dbReference type="RefSeq" id="WP_154481569.1">
    <property type="nucleotide sequence ID" value="NZ_VULR01000001.1"/>
</dbReference>
<keyword evidence="4" id="KW-0813">Transport</keyword>
<protein>
    <recommendedName>
        <fullName evidence="3">Probable multidrug resistance protein NorM</fullName>
    </recommendedName>
    <alternativeName>
        <fullName evidence="11">Multidrug-efflux transporter</fullName>
    </alternativeName>
</protein>
<dbReference type="CDD" id="cd13137">
    <property type="entry name" value="MATE_NorM_like"/>
    <property type="match status" value="1"/>
</dbReference>
<feature type="transmembrane region" description="Helical" evidence="12">
    <location>
        <begin position="391"/>
        <end position="410"/>
    </location>
</feature>
<dbReference type="GO" id="GO:0015297">
    <property type="term" value="F:antiporter activity"/>
    <property type="evidence" value="ECO:0007669"/>
    <property type="project" value="UniProtKB-KW"/>
</dbReference>
<evidence type="ECO:0000313" key="14">
    <source>
        <dbReference type="Proteomes" id="UP000462760"/>
    </source>
</evidence>
<feature type="transmembrane region" description="Helical" evidence="12">
    <location>
        <begin position="195"/>
        <end position="215"/>
    </location>
</feature>
<evidence type="ECO:0000256" key="3">
    <source>
        <dbReference type="ARBA" id="ARBA00020268"/>
    </source>
</evidence>
<feature type="transmembrane region" description="Helical" evidence="12">
    <location>
        <begin position="45"/>
        <end position="68"/>
    </location>
</feature>
<dbReference type="GO" id="GO:0006811">
    <property type="term" value="P:monoatomic ion transport"/>
    <property type="evidence" value="ECO:0007669"/>
    <property type="project" value="UniProtKB-KW"/>
</dbReference>
<keyword evidence="6" id="KW-1003">Cell membrane</keyword>
<comment type="subcellular location">
    <subcellularLocation>
        <location evidence="2">Cell membrane</location>
        <topology evidence="2">Multi-pass membrane protein</topology>
    </subcellularLocation>
</comment>
<dbReference type="Proteomes" id="UP000462760">
    <property type="component" value="Unassembled WGS sequence"/>
</dbReference>
<dbReference type="EMBL" id="VULR01000001">
    <property type="protein sequence ID" value="MSS42250.1"/>
    <property type="molecule type" value="Genomic_DNA"/>
</dbReference>
<dbReference type="AlphaFoldDB" id="A0A844FE46"/>
<dbReference type="OrthoDB" id="62420at2"/>
<feature type="transmembrane region" description="Helical" evidence="12">
    <location>
        <begin position="416"/>
        <end position="435"/>
    </location>
</feature>
<keyword evidence="9" id="KW-0406">Ion transport</keyword>
<keyword evidence="10 12" id="KW-0472">Membrane</keyword>
<gene>
    <name evidence="13" type="ORF">FYJ27_00675</name>
</gene>
<evidence type="ECO:0000256" key="7">
    <source>
        <dbReference type="ARBA" id="ARBA00022692"/>
    </source>
</evidence>
<dbReference type="PANTHER" id="PTHR43298:SF4">
    <property type="entry name" value="DRUG_SODIUM ANTIPORTER"/>
    <property type="match status" value="1"/>
</dbReference>